<reference evidence="2 3" key="1">
    <citation type="submission" date="2016-12" db="EMBL/GenBank/DDBJ databases">
        <title>Candidatus Reconcilibacillus cellulovorans genome.</title>
        <authorList>
            <person name="Kolinko S."/>
            <person name="Wu Y.-W."/>
            <person name="Tachea F."/>
            <person name="Denzel E."/>
            <person name="Hiras J."/>
            <person name="Baecker N."/>
            <person name="Chan L.J."/>
            <person name="Eichorst S.A."/>
            <person name="Frey D."/>
            <person name="Adams P.D."/>
            <person name="Pray T."/>
            <person name="Tanjore D."/>
            <person name="Petzold C.J."/>
            <person name="Gladden J.M."/>
            <person name="Simmons B.A."/>
            <person name="Singer S.W."/>
        </authorList>
    </citation>
    <scope>NUCLEOTIDE SEQUENCE [LARGE SCALE GENOMIC DNA]</scope>
    <source>
        <strain evidence="2">JTherm</strain>
    </source>
</reference>
<proteinExistence type="predicted"/>
<comment type="caution">
    <text evidence="2">The sequence shown here is derived from an EMBL/GenBank/DDBJ whole genome shotgun (WGS) entry which is preliminary data.</text>
</comment>
<keyword evidence="1" id="KW-1133">Transmembrane helix</keyword>
<feature type="transmembrane region" description="Helical" evidence="1">
    <location>
        <begin position="12"/>
        <end position="36"/>
    </location>
</feature>
<evidence type="ECO:0008006" key="4">
    <source>
        <dbReference type="Google" id="ProtNLM"/>
    </source>
</evidence>
<dbReference type="AlphaFoldDB" id="A0A2A6E029"/>
<dbReference type="InterPro" id="IPR024596">
    <property type="entry name" value="RNApol_su_b/EpuA"/>
</dbReference>
<sequence>MNASVRRLRRLWFPLIYPLLCVAVLVAGAVVGYAGWGKGDPGDVFRWQTWKHLFDLVFAD</sequence>
<gene>
    <name evidence="2" type="ORF">BLM47_07490</name>
</gene>
<evidence type="ECO:0000313" key="3">
    <source>
        <dbReference type="Proteomes" id="UP000243688"/>
    </source>
</evidence>
<dbReference type="Proteomes" id="UP000243688">
    <property type="component" value="Unassembled WGS sequence"/>
</dbReference>
<organism evidence="2 3">
    <name type="scientific">Candidatus Reconcilbacillus cellulovorans</name>
    <dbReference type="NCBI Taxonomy" id="1906605"/>
    <lineage>
        <taxon>Bacteria</taxon>
        <taxon>Bacillati</taxon>
        <taxon>Bacillota</taxon>
        <taxon>Bacilli</taxon>
        <taxon>Bacillales</taxon>
        <taxon>Paenibacillaceae</taxon>
        <taxon>Candidatus Reconcilbacillus</taxon>
    </lineage>
</organism>
<name>A0A2A6E029_9BACL</name>
<accession>A0A2A6E029</accession>
<keyword evidence="1" id="KW-0472">Membrane</keyword>
<evidence type="ECO:0000256" key="1">
    <source>
        <dbReference type="SAM" id="Phobius"/>
    </source>
</evidence>
<evidence type="ECO:0000313" key="2">
    <source>
        <dbReference type="EMBL" id="PDO10364.1"/>
    </source>
</evidence>
<dbReference type="Pfam" id="PF11772">
    <property type="entry name" value="EpuA"/>
    <property type="match status" value="1"/>
</dbReference>
<protein>
    <recommendedName>
        <fullName evidence="4">DNA-directed RNA polymerase subunit beta</fullName>
    </recommendedName>
</protein>
<keyword evidence="1" id="KW-0812">Transmembrane</keyword>
<dbReference type="EMBL" id="MOXJ01000015">
    <property type="protein sequence ID" value="PDO10364.1"/>
    <property type="molecule type" value="Genomic_DNA"/>
</dbReference>